<keyword evidence="2" id="KW-1185">Reference proteome</keyword>
<dbReference type="KEGG" id="amuc:Pan181_28000"/>
<dbReference type="AlphaFoldDB" id="A0A518APD5"/>
<sequence length="270" mass="27344">MSTRPSVAATSGHAAPIYFVNDIGLIKQFSGIDTGAHPVTAGSFAIGAGVLVATVPAYGEYQGFTYAPTGEVIAVNPGGDIVEWTNVNAWLANSTPTTLAADVFADKGNGNGPAGGNNAGAGTIHGLSYDGNTGGYYVTLEGDTAYGGDGDIREYASLDDLLTNTGTTTASSYGGNLLNFYYGDEDAPGSAAAPNDIAGANYFQIGGNGTLEGHQTLADYIASPGSRTYDLQPFGAGLRGGFAVPEPSTAVLSVIAVGGLLFLRRYSTNG</sequence>
<organism evidence="1 2">
    <name type="scientific">Aeoliella mucimassa</name>
    <dbReference type="NCBI Taxonomy" id="2527972"/>
    <lineage>
        <taxon>Bacteria</taxon>
        <taxon>Pseudomonadati</taxon>
        <taxon>Planctomycetota</taxon>
        <taxon>Planctomycetia</taxon>
        <taxon>Pirellulales</taxon>
        <taxon>Lacipirellulaceae</taxon>
        <taxon>Aeoliella</taxon>
    </lineage>
</organism>
<protein>
    <recommendedName>
        <fullName evidence="3">PEP-CTERM protein-sorting domain-containing protein</fullName>
    </recommendedName>
</protein>
<dbReference type="RefSeq" id="WP_145247307.1">
    <property type="nucleotide sequence ID" value="NZ_CP036278.1"/>
</dbReference>
<evidence type="ECO:0008006" key="3">
    <source>
        <dbReference type="Google" id="ProtNLM"/>
    </source>
</evidence>
<dbReference type="Proteomes" id="UP000315750">
    <property type="component" value="Chromosome"/>
</dbReference>
<dbReference type="EMBL" id="CP036278">
    <property type="protein sequence ID" value="QDU56590.1"/>
    <property type="molecule type" value="Genomic_DNA"/>
</dbReference>
<gene>
    <name evidence="1" type="ORF">Pan181_28000</name>
</gene>
<proteinExistence type="predicted"/>
<reference evidence="1 2" key="1">
    <citation type="submission" date="2019-02" db="EMBL/GenBank/DDBJ databases">
        <title>Deep-cultivation of Planctomycetes and their phenomic and genomic characterization uncovers novel biology.</title>
        <authorList>
            <person name="Wiegand S."/>
            <person name="Jogler M."/>
            <person name="Boedeker C."/>
            <person name="Pinto D."/>
            <person name="Vollmers J."/>
            <person name="Rivas-Marin E."/>
            <person name="Kohn T."/>
            <person name="Peeters S.H."/>
            <person name="Heuer A."/>
            <person name="Rast P."/>
            <person name="Oberbeckmann S."/>
            <person name="Bunk B."/>
            <person name="Jeske O."/>
            <person name="Meyerdierks A."/>
            <person name="Storesund J.E."/>
            <person name="Kallscheuer N."/>
            <person name="Luecker S."/>
            <person name="Lage O.M."/>
            <person name="Pohl T."/>
            <person name="Merkel B.J."/>
            <person name="Hornburger P."/>
            <person name="Mueller R.-W."/>
            <person name="Bruemmer F."/>
            <person name="Labrenz M."/>
            <person name="Spormann A.M."/>
            <person name="Op den Camp H."/>
            <person name="Overmann J."/>
            <person name="Amann R."/>
            <person name="Jetten M.S.M."/>
            <person name="Mascher T."/>
            <person name="Medema M.H."/>
            <person name="Devos D.P."/>
            <person name="Kaster A.-K."/>
            <person name="Ovreas L."/>
            <person name="Rohde M."/>
            <person name="Galperin M.Y."/>
            <person name="Jogler C."/>
        </authorList>
    </citation>
    <scope>NUCLEOTIDE SEQUENCE [LARGE SCALE GENOMIC DNA]</scope>
    <source>
        <strain evidence="1 2">Pan181</strain>
    </source>
</reference>
<name>A0A518APD5_9BACT</name>
<accession>A0A518APD5</accession>
<evidence type="ECO:0000313" key="2">
    <source>
        <dbReference type="Proteomes" id="UP000315750"/>
    </source>
</evidence>
<dbReference type="OrthoDB" id="9832436at2"/>
<evidence type="ECO:0000313" key="1">
    <source>
        <dbReference type="EMBL" id="QDU56590.1"/>
    </source>
</evidence>
<dbReference type="NCBIfam" id="TIGR02595">
    <property type="entry name" value="PEP_CTERM"/>
    <property type="match status" value="1"/>
</dbReference>
<dbReference type="InterPro" id="IPR013424">
    <property type="entry name" value="Ice-binding_C"/>
</dbReference>